<name>A0A0E0JSD8_ORYPU</name>
<keyword evidence="2" id="KW-1185">Reference proteome</keyword>
<accession>A0A0E0JSD8</accession>
<proteinExistence type="predicted"/>
<dbReference type="HOGENOM" id="CLU_2389933_0_0_1"/>
<dbReference type="Gramene" id="OPUNC01G39640.1">
    <property type="protein sequence ID" value="OPUNC01G39640.1"/>
    <property type="gene ID" value="OPUNC01G39640"/>
</dbReference>
<organism evidence="1">
    <name type="scientific">Oryza punctata</name>
    <name type="common">Red rice</name>
    <dbReference type="NCBI Taxonomy" id="4537"/>
    <lineage>
        <taxon>Eukaryota</taxon>
        <taxon>Viridiplantae</taxon>
        <taxon>Streptophyta</taxon>
        <taxon>Embryophyta</taxon>
        <taxon>Tracheophyta</taxon>
        <taxon>Spermatophyta</taxon>
        <taxon>Magnoliopsida</taxon>
        <taxon>Liliopsida</taxon>
        <taxon>Poales</taxon>
        <taxon>Poaceae</taxon>
        <taxon>BOP clade</taxon>
        <taxon>Oryzoideae</taxon>
        <taxon>Oryzeae</taxon>
        <taxon>Oryzinae</taxon>
        <taxon>Oryza</taxon>
    </lineage>
</organism>
<dbReference type="EnsemblPlants" id="OPUNC01G39640.1">
    <property type="protein sequence ID" value="OPUNC01G39640.1"/>
    <property type="gene ID" value="OPUNC01G39640"/>
</dbReference>
<reference evidence="1" key="2">
    <citation type="submission" date="2018-05" db="EMBL/GenBank/DDBJ databases">
        <title>OpunRS2 (Oryza punctata Reference Sequence Version 2).</title>
        <authorList>
            <person name="Zhang J."/>
            <person name="Kudrna D."/>
            <person name="Lee S."/>
            <person name="Talag J."/>
            <person name="Welchert J."/>
            <person name="Wing R.A."/>
        </authorList>
    </citation>
    <scope>NUCLEOTIDE SEQUENCE [LARGE SCALE GENOMIC DNA]</scope>
</reference>
<evidence type="ECO:0000313" key="1">
    <source>
        <dbReference type="EnsemblPlants" id="OPUNC01G39640.1"/>
    </source>
</evidence>
<evidence type="ECO:0000313" key="2">
    <source>
        <dbReference type="Proteomes" id="UP000026962"/>
    </source>
</evidence>
<reference evidence="1" key="1">
    <citation type="submission" date="2015-04" db="UniProtKB">
        <authorList>
            <consortium name="EnsemblPlants"/>
        </authorList>
    </citation>
    <scope>IDENTIFICATION</scope>
</reference>
<dbReference type="AlphaFoldDB" id="A0A0E0JSD8"/>
<protein>
    <submittedName>
        <fullName evidence="1">Uncharacterized protein</fullName>
    </submittedName>
</protein>
<sequence>MAIQLRRAAAPSQLLHLHFSCYPISIEQCSALPRSTCRLQSPSMQASSMADVVQYVHDGNYRGNESGRKVQLQVIPHKSKFYTSNGSDTIKTVF</sequence>
<dbReference type="Proteomes" id="UP000026962">
    <property type="component" value="Chromosome 1"/>
</dbReference>